<dbReference type="InterPro" id="IPR029058">
    <property type="entry name" value="AB_hydrolase_fold"/>
</dbReference>
<dbReference type="AlphaFoldDB" id="A0A1X0NWX5"/>
<dbReference type="SUPFAM" id="SSF53474">
    <property type="entry name" value="alpha/beta-Hydrolases"/>
    <property type="match status" value="1"/>
</dbReference>
<keyword evidence="2" id="KW-1185">Reference proteome</keyword>
<name>A0A1X0NWX5_9TRYP</name>
<accession>A0A1X0NWX5</accession>
<organism evidence="1 2">
    <name type="scientific">Trypanosoma theileri</name>
    <dbReference type="NCBI Taxonomy" id="67003"/>
    <lineage>
        <taxon>Eukaryota</taxon>
        <taxon>Discoba</taxon>
        <taxon>Euglenozoa</taxon>
        <taxon>Kinetoplastea</taxon>
        <taxon>Metakinetoplastina</taxon>
        <taxon>Trypanosomatida</taxon>
        <taxon>Trypanosomatidae</taxon>
        <taxon>Trypanosoma</taxon>
    </lineage>
</organism>
<evidence type="ECO:0000313" key="2">
    <source>
        <dbReference type="Proteomes" id="UP000192257"/>
    </source>
</evidence>
<dbReference type="PANTHER" id="PTHR48098">
    <property type="entry name" value="ENTEROCHELIN ESTERASE-RELATED"/>
    <property type="match status" value="1"/>
</dbReference>
<dbReference type="Pfam" id="PF00756">
    <property type="entry name" value="Esterase"/>
    <property type="match status" value="1"/>
</dbReference>
<dbReference type="GeneID" id="39985409"/>
<dbReference type="Gene3D" id="3.40.50.1820">
    <property type="entry name" value="alpha/beta hydrolase"/>
    <property type="match status" value="1"/>
</dbReference>
<evidence type="ECO:0000313" key="1">
    <source>
        <dbReference type="EMBL" id="ORC88973.1"/>
    </source>
</evidence>
<dbReference type="Gene3D" id="2.60.40.10">
    <property type="entry name" value="Immunoglobulins"/>
    <property type="match status" value="1"/>
</dbReference>
<dbReference type="InterPro" id="IPR050583">
    <property type="entry name" value="Mycobacterial_A85_antigen"/>
</dbReference>
<protein>
    <submittedName>
        <fullName evidence="1">Putative esterase</fullName>
    </submittedName>
</protein>
<dbReference type="OrthoDB" id="2112891at2759"/>
<dbReference type="SUPFAM" id="SSF81296">
    <property type="entry name" value="E set domains"/>
    <property type="match status" value="1"/>
</dbReference>
<dbReference type="InterPro" id="IPR000801">
    <property type="entry name" value="Esterase-like"/>
</dbReference>
<dbReference type="Proteomes" id="UP000192257">
    <property type="component" value="Unassembled WGS sequence"/>
</dbReference>
<dbReference type="RefSeq" id="XP_028883039.1">
    <property type="nucleotide sequence ID" value="XM_029025629.1"/>
</dbReference>
<dbReference type="EMBL" id="NBCO01000014">
    <property type="protein sequence ID" value="ORC88973.1"/>
    <property type="molecule type" value="Genomic_DNA"/>
</dbReference>
<comment type="caution">
    <text evidence="1">The sequence shown here is derived from an EMBL/GenBank/DDBJ whole genome shotgun (WGS) entry which is preliminary data.</text>
</comment>
<dbReference type="InterPro" id="IPR013783">
    <property type="entry name" value="Ig-like_fold"/>
</dbReference>
<reference evidence="1 2" key="1">
    <citation type="submission" date="2017-03" db="EMBL/GenBank/DDBJ databases">
        <title>An alternative strategy for trypanosome survival in the mammalian bloodstream revealed through genome and transcriptome analysis of the ubiquitous bovine parasite Trypanosoma (Megatrypanum) theileri.</title>
        <authorList>
            <person name="Kelly S."/>
            <person name="Ivens A."/>
            <person name="Mott A."/>
            <person name="O'Neill E."/>
            <person name="Emms D."/>
            <person name="Macleod O."/>
            <person name="Voorheis P."/>
            <person name="Matthews J."/>
            <person name="Matthews K."/>
            <person name="Carrington M."/>
        </authorList>
    </citation>
    <scope>NUCLEOTIDE SEQUENCE [LARGE SCALE GENOMIC DNA]</scope>
    <source>
        <strain evidence="1">Edinburgh</strain>
    </source>
</reference>
<dbReference type="VEuPathDB" id="TriTrypDB:TM35_000141840"/>
<sequence>MEFAMNEALILQPLAFNAVVAGEADEGVKIVDPSKGTVQVRLRFPKAQTVVIKTPEKEYPLMKLDDGIWMATFSLPIGFQYIFILVDDADVISPFLPIGFGYSRPINYIEVPPPTKEKESLYYLMQLDINHGTVAHEFFQSKVTGRMEKLLVYLPPSYHLGSDKYPVLYLQHGHGENENGWVYQGKVNIIADNLIAEGKMREMIIVFGNGMVRVNGKDLDAVKYCDVLVEDVIPFVEKRFRVHADRENRAVAGLSMGSMQASYVSLLHQELFAWVGLFSGFLRFFHLAETKEHLEVLKRDVEGFKKNNRLFFRCMGREDEFFPKFLEDDVILEEIGVTTMRVLYNGRHVWQVWREAARDFLPLLFKPQ</sequence>
<dbReference type="PANTHER" id="PTHR48098:SF1">
    <property type="entry name" value="DIACYLGLYCEROL ACYLTRANSFERASE_MYCOLYLTRANSFERASE AG85A"/>
    <property type="match status" value="1"/>
</dbReference>
<dbReference type="STRING" id="67003.A0A1X0NWX5"/>
<dbReference type="GO" id="GO:0016747">
    <property type="term" value="F:acyltransferase activity, transferring groups other than amino-acyl groups"/>
    <property type="evidence" value="ECO:0007669"/>
    <property type="project" value="TreeGrafter"/>
</dbReference>
<dbReference type="InterPro" id="IPR014756">
    <property type="entry name" value="Ig_E-set"/>
</dbReference>
<proteinExistence type="predicted"/>
<gene>
    <name evidence="1" type="ORF">TM35_000141840</name>
</gene>